<dbReference type="InterPro" id="IPR011990">
    <property type="entry name" value="TPR-like_helical_dom_sf"/>
</dbReference>
<dbReference type="PROSITE" id="PS50043">
    <property type="entry name" value="HTH_LUXR_2"/>
    <property type="match status" value="1"/>
</dbReference>
<dbReference type="PANTHER" id="PTHR47691">
    <property type="entry name" value="REGULATOR-RELATED"/>
    <property type="match status" value="1"/>
</dbReference>
<dbReference type="SUPFAM" id="SSF52540">
    <property type="entry name" value="P-loop containing nucleoside triphosphate hydrolases"/>
    <property type="match status" value="1"/>
</dbReference>
<dbReference type="InterPro" id="IPR027417">
    <property type="entry name" value="P-loop_NTPase"/>
</dbReference>
<sequence length="780" mass="85264">MLSTPDATAEAAVTIPAVERRAGTTLPAEMTRFIGRQRELADIEAAFGRSRLVTLCGLGGVGKSRLALRAASALRDRYADGACFVELSALRRPELLARTVAEALRIPDQEAGDPVDVLADRMADCELLLVLDTCEHLVDACALLAEVLLRAAPRLRILATSRESLDVMGEHVFRVAPLETEGEDCDSVALFTDRAVAMAPGFELSDANRAAVARLCRRLDGLPLAIELAAVRLRVMSVEQIDERLGDRFRLLGTARSGRDRHRTLRATVEWSHDLCDEGERLLWARLSVFPGTFDLTAAERVCADDELPAYDLLDVLGRLVEKSIVLCDPGRGRYRMLDTIRDFGAERLDTLDERACELRRRHAVHYRELAEQTMRTAAGDRQIPLLRALNDEHDNLRVALEELLSSPATAPEGMALLVSLFQYWLVLGLFGEARHWYAKSLAANGRPSADRLWNLGAACMFAVLQGDLDPARPLLDEGSALVETLDDPLLPGLLAMCTGWMRLQEENLDEAQKLMEQARSVFDEVGYLHPITIANYHLLGAVHCFKGEPQLAMPLCERALEISREQGDLWNVSFAIFVRAAAHWLLGEADQAVPDAIESLGIKEEFGDLYGIALCVDLLAACAVSDGDFERAAMLSGNAEVMWHAIGAPTQLGPSYLAIRVAAETVAEQALPADTFAAAKARGARLTTDETLALARGMDGPELAQEAAPEAPAPDVGPLTRRELEVAGLVAEGLTNREIADRLVIAKRTADSHVEHILAKLGFASRAQVAVWAERRSRD</sequence>
<dbReference type="Pfam" id="PF00196">
    <property type="entry name" value="GerE"/>
    <property type="match status" value="1"/>
</dbReference>
<dbReference type="PANTHER" id="PTHR47691:SF3">
    <property type="entry name" value="HTH-TYPE TRANSCRIPTIONAL REGULATOR RV0890C-RELATED"/>
    <property type="match status" value="1"/>
</dbReference>
<dbReference type="InterPro" id="IPR036388">
    <property type="entry name" value="WH-like_DNA-bd_sf"/>
</dbReference>
<dbReference type="Proteomes" id="UP000669179">
    <property type="component" value="Unassembled WGS sequence"/>
</dbReference>
<dbReference type="Gene3D" id="1.25.40.10">
    <property type="entry name" value="Tetratricopeptide repeat domain"/>
    <property type="match status" value="1"/>
</dbReference>
<evidence type="ECO:0000313" key="3">
    <source>
        <dbReference type="Proteomes" id="UP000669179"/>
    </source>
</evidence>
<dbReference type="PRINTS" id="PR00038">
    <property type="entry name" value="HTHLUXR"/>
</dbReference>
<proteinExistence type="predicted"/>
<dbReference type="EMBL" id="JAGEOJ010000022">
    <property type="protein sequence ID" value="MBO2453719.1"/>
    <property type="molecule type" value="Genomic_DNA"/>
</dbReference>
<dbReference type="Gene3D" id="3.40.50.300">
    <property type="entry name" value="P-loop containing nucleotide triphosphate hydrolases"/>
    <property type="match status" value="1"/>
</dbReference>
<gene>
    <name evidence="2" type="ORF">J4573_41985</name>
</gene>
<dbReference type="GO" id="GO:0003677">
    <property type="term" value="F:DNA binding"/>
    <property type="evidence" value="ECO:0007669"/>
    <property type="project" value="InterPro"/>
</dbReference>
<dbReference type="InterPro" id="IPR000792">
    <property type="entry name" value="Tscrpt_reg_LuxR_C"/>
</dbReference>
<feature type="domain" description="HTH luxR-type" evidence="1">
    <location>
        <begin position="713"/>
        <end position="778"/>
    </location>
</feature>
<accession>A0A939PPG0</accession>
<dbReference type="SMART" id="SM00421">
    <property type="entry name" value="HTH_LUXR"/>
    <property type="match status" value="1"/>
</dbReference>
<dbReference type="SUPFAM" id="SSF46894">
    <property type="entry name" value="C-terminal effector domain of the bipartite response regulators"/>
    <property type="match status" value="1"/>
</dbReference>
<dbReference type="PRINTS" id="PR00364">
    <property type="entry name" value="DISEASERSIST"/>
</dbReference>
<keyword evidence="3" id="KW-1185">Reference proteome</keyword>
<dbReference type="Pfam" id="PF13424">
    <property type="entry name" value="TPR_12"/>
    <property type="match status" value="1"/>
</dbReference>
<dbReference type="SUPFAM" id="SSF48452">
    <property type="entry name" value="TPR-like"/>
    <property type="match status" value="1"/>
</dbReference>
<reference evidence="2" key="1">
    <citation type="submission" date="2021-03" db="EMBL/GenBank/DDBJ databases">
        <authorList>
            <person name="Kanchanasin P."/>
            <person name="Saeng-In P."/>
            <person name="Phongsopitanun W."/>
            <person name="Yuki M."/>
            <person name="Kudo T."/>
            <person name="Ohkuma M."/>
            <person name="Tanasupawat S."/>
        </authorList>
    </citation>
    <scope>NUCLEOTIDE SEQUENCE</scope>
    <source>
        <strain evidence="2">GKU 128</strain>
    </source>
</reference>
<name>A0A939PPG0_9ACTN</name>
<dbReference type="GO" id="GO:0006355">
    <property type="term" value="P:regulation of DNA-templated transcription"/>
    <property type="evidence" value="ECO:0007669"/>
    <property type="project" value="InterPro"/>
</dbReference>
<comment type="caution">
    <text evidence="2">The sequence shown here is derived from an EMBL/GenBank/DDBJ whole genome shotgun (WGS) entry which is preliminary data.</text>
</comment>
<dbReference type="AlphaFoldDB" id="A0A939PPG0"/>
<evidence type="ECO:0000259" key="1">
    <source>
        <dbReference type="PROSITE" id="PS50043"/>
    </source>
</evidence>
<dbReference type="InterPro" id="IPR016032">
    <property type="entry name" value="Sig_transdc_resp-reg_C-effctor"/>
</dbReference>
<dbReference type="CDD" id="cd06170">
    <property type="entry name" value="LuxR_C_like"/>
    <property type="match status" value="1"/>
</dbReference>
<organism evidence="2 3">
    <name type="scientific">Actinomadura barringtoniae</name>
    <dbReference type="NCBI Taxonomy" id="1427535"/>
    <lineage>
        <taxon>Bacteria</taxon>
        <taxon>Bacillati</taxon>
        <taxon>Actinomycetota</taxon>
        <taxon>Actinomycetes</taxon>
        <taxon>Streptosporangiales</taxon>
        <taxon>Thermomonosporaceae</taxon>
        <taxon>Actinomadura</taxon>
    </lineage>
</organism>
<dbReference type="Gene3D" id="1.10.10.10">
    <property type="entry name" value="Winged helix-like DNA-binding domain superfamily/Winged helix DNA-binding domain"/>
    <property type="match status" value="1"/>
</dbReference>
<protein>
    <submittedName>
        <fullName evidence="2">Tetratricopeptide repeat protein</fullName>
    </submittedName>
</protein>
<evidence type="ECO:0000313" key="2">
    <source>
        <dbReference type="EMBL" id="MBO2453719.1"/>
    </source>
</evidence>